<feature type="transmembrane region" description="Helical" evidence="2">
    <location>
        <begin position="336"/>
        <end position="358"/>
    </location>
</feature>
<dbReference type="Pfam" id="PF20163">
    <property type="entry name" value="DUF6536"/>
    <property type="match status" value="1"/>
</dbReference>
<dbReference type="PANTHER" id="PTHR35395:SF1">
    <property type="entry name" value="DUF6536 DOMAIN-CONTAINING PROTEIN"/>
    <property type="match status" value="1"/>
</dbReference>
<feature type="transmembrane region" description="Helical" evidence="2">
    <location>
        <begin position="421"/>
        <end position="443"/>
    </location>
</feature>
<organism evidence="4">
    <name type="scientific">Gibberella zeae</name>
    <name type="common">Wheat head blight fungus</name>
    <name type="synonym">Fusarium graminearum</name>
    <dbReference type="NCBI Taxonomy" id="5518"/>
    <lineage>
        <taxon>Eukaryota</taxon>
        <taxon>Fungi</taxon>
        <taxon>Dikarya</taxon>
        <taxon>Ascomycota</taxon>
        <taxon>Pezizomycotina</taxon>
        <taxon>Sordariomycetes</taxon>
        <taxon>Hypocreomycetidae</taxon>
        <taxon>Hypocreales</taxon>
        <taxon>Nectriaceae</taxon>
        <taxon>Fusarium</taxon>
    </lineage>
</organism>
<proteinExistence type="predicted"/>
<gene>
    <name evidence="4" type="ORF">FUG_LOCUS477724</name>
</gene>
<evidence type="ECO:0000256" key="2">
    <source>
        <dbReference type="SAM" id="Phobius"/>
    </source>
</evidence>
<evidence type="ECO:0000313" key="4">
    <source>
        <dbReference type="EMBL" id="VIO62785.1"/>
    </source>
</evidence>
<feature type="region of interest" description="Disordered" evidence="1">
    <location>
        <begin position="1"/>
        <end position="29"/>
    </location>
</feature>
<keyword evidence="2" id="KW-0812">Transmembrane</keyword>
<dbReference type="EMBL" id="CAAKMV010000163">
    <property type="protein sequence ID" value="VIO62785.1"/>
    <property type="molecule type" value="Genomic_DNA"/>
</dbReference>
<feature type="domain" description="DUF6536" evidence="3">
    <location>
        <begin position="37"/>
        <end position="190"/>
    </location>
</feature>
<protein>
    <recommendedName>
        <fullName evidence="3">DUF6536 domain-containing protein</fullName>
    </recommendedName>
</protein>
<evidence type="ECO:0000259" key="3">
    <source>
        <dbReference type="Pfam" id="PF20163"/>
    </source>
</evidence>
<feature type="transmembrane region" description="Helical" evidence="2">
    <location>
        <begin position="39"/>
        <end position="61"/>
    </location>
</feature>
<reference evidence="4" key="1">
    <citation type="submission" date="2019-04" db="EMBL/GenBank/DDBJ databases">
        <authorList>
            <person name="Melise S."/>
            <person name="Noan J."/>
            <person name="Okalmin O."/>
        </authorList>
    </citation>
    <scope>NUCLEOTIDE SEQUENCE</scope>
    <source>
        <strain evidence="4">FN9</strain>
    </source>
</reference>
<dbReference type="PANTHER" id="PTHR35395">
    <property type="entry name" value="DUF6536 DOMAIN-CONTAINING PROTEIN"/>
    <property type="match status" value="1"/>
</dbReference>
<accession>A0A4E9EJN5</accession>
<feature type="transmembrane region" description="Helical" evidence="2">
    <location>
        <begin position="550"/>
        <end position="574"/>
    </location>
</feature>
<dbReference type="InterPro" id="IPR046623">
    <property type="entry name" value="DUF6536"/>
</dbReference>
<dbReference type="AlphaFoldDB" id="A0A4E9EJN5"/>
<feature type="transmembrane region" description="Helical" evidence="2">
    <location>
        <begin position="594"/>
        <end position="616"/>
    </location>
</feature>
<sequence length="694" mass="78313">MAKPTLHESDGLLNPNNNMDRSVDNDSKESTKKMDDWKVSLISGSCACTAVFIINLGLTIWSGVSLKDAADSTETSRRIMYEGTCSTTRNINLVIHLIINVFGSILLSASNYGMQCLSTPTRADVDRAHAQGKWVDIGIPSFHNLWKVSLWRVVLWWLLVLSSIPLHLLLNSVVYSSLSSYSYEVFGADRNLYLIEKDSDLPARKSTLATFKSRNMLVSQLDNLTASECINEYGTTFQTKRADVILVFDFSMSKEESNQTYEINSALSHNVRRGDCIETDYDWICANESCDTPCHFLLPEIKRQPDNWKPYRLYDNKVKYCLSQPAPQRCRLNFDITLASIVLVVNFVKAIILAFIAFRPPKEPLFVLGDAIQSFMTRPEENPRGSCLISAHSVRNDLLDEPGLVHTAPKRRGAAVSYTRWFFSLAMYGVTLGVSCWLLYYGISQISDRHDFKSLWGLGFGTANELTLITGWGFSNGLQHEQNIFRQVLVSNIPQFIFSMLYFHYNSLYTAMAAAKEWSDFGHKRRSLRVSSSPRGQQRSRYFLQLPYRYSIPLILISILVHWMLSQCIFVVIVESYIKIRTEFQYRGTVVTCGYSPIAIICVIITSGLMAVAVFTTALRRLPTGMPVAASCSVAIAAACRQPDGFSHPEEAPLLPLQWGVMTIEREGSDREITDHCGFSHESVEKPEDGHAYY</sequence>
<name>A0A4E9EJN5_GIBZA</name>
<keyword evidence="2" id="KW-1133">Transmembrane helix</keyword>
<evidence type="ECO:0000256" key="1">
    <source>
        <dbReference type="SAM" id="MobiDB-lite"/>
    </source>
</evidence>
<keyword evidence="2" id="KW-0472">Membrane</keyword>
<feature type="compositionally biased region" description="Basic and acidic residues" evidence="1">
    <location>
        <begin position="1"/>
        <end position="10"/>
    </location>
</feature>
<feature type="transmembrane region" description="Helical" evidence="2">
    <location>
        <begin position="150"/>
        <end position="170"/>
    </location>
</feature>